<gene>
    <name evidence="2" type="ORF">UFOVP383_57</name>
</gene>
<organism evidence="2">
    <name type="scientific">uncultured Caudovirales phage</name>
    <dbReference type="NCBI Taxonomy" id="2100421"/>
    <lineage>
        <taxon>Viruses</taxon>
        <taxon>Duplodnaviria</taxon>
        <taxon>Heunggongvirae</taxon>
        <taxon>Uroviricota</taxon>
        <taxon>Caudoviricetes</taxon>
        <taxon>Peduoviridae</taxon>
        <taxon>Maltschvirus</taxon>
        <taxon>Maltschvirus maltsch</taxon>
    </lineage>
</organism>
<keyword evidence="1" id="KW-0812">Transmembrane</keyword>
<name>A0A6J7WZE8_9CAUD</name>
<feature type="transmembrane region" description="Helical" evidence="1">
    <location>
        <begin position="12"/>
        <end position="36"/>
    </location>
</feature>
<accession>A0A6J7WZE8</accession>
<proteinExistence type="predicted"/>
<keyword evidence="1" id="KW-0472">Membrane</keyword>
<dbReference type="EMBL" id="LR798321">
    <property type="protein sequence ID" value="CAB5223459.1"/>
    <property type="molecule type" value="Genomic_DNA"/>
</dbReference>
<evidence type="ECO:0000256" key="1">
    <source>
        <dbReference type="SAM" id="Phobius"/>
    </source>
</evidence>
<evidence type="ECO:0000313" key="2">
    <source>
        <dbReference type="EMBL" id="CAB5223459.1"/>
    </source>
</evidence>
<protein>
    <submittedName>
        <fullName evidence="2">Uncharacterized protein</fullName>
    </submittedName>
</protein>
<sequence>MTIVIPTWILTVLGVSATVVVIGCAIIGLLLILALWDAKWY</sequence>
<keyword evidence="1" id="KW-1133">Transmembrane helix</keyword>
<reference evidence="2" key="1">
    <citation type="submission" date="2020-05" db="EMBL/GenBank/DDBJ databases">
        <authorList>
            <person name="Chiriac C."/>
            <person name="Salcher M."/>
            <person name="Ghai R."/>
            <person name="Kavagutti S V."/>
        </authorList>
    </citation>
    <scope>NUCLEOTIDE SEQUENCE</scope>
</reference>